<keyword evidence="6" id="KW-1185">Reference proteome</keyword>
<accession>A0A8J5KUP9</accession>
<dbReference type="Pfam" id="PF02458">
    <property type="entry name" value="Transferase"/>
    <property type="match status" value="1"/>
</dbReference>
<name>A0A8J5KUP9_ZINOF</name>
<dbReference type="InterPro" id="IPR023213">
    <property type="entry name" value="CAT-like_dom_sf"/>
</dbReference>
<dbReference type="Pfam" id="PF07727">
    <property type="entry name" value="RVT_2"/>
    <property type="match status" value="1"/>
</dbReference>
<evidence type="ECO:0000256" key="2">
    <source>
        <dbReference type="ARBA" id="ARBA00023315"/>
    </source>
</evidence>
<keyword evidence="2" id="KW-0012">Acyltransferase</keyword>
<keyword evidence="1" id="KW-0808">Transferase</keyword>
<comment type="caution">
    <text evidence="5">The sequence shown here is derived from an EMBL/GenBank/DDBJ whole genome shotgun (WGS) entry which is preliminary data.</text>
</comment>
<evidence type="ECO:0000313" key="6">
    <source>
        <dbReference type="Proteomes" id="UP000734854"/>
    </source>
</evidence>
<dbReference type="InterPro" id="IPR051504">
    <property type="entry name" value="Plant_metabolite_acyltrans"/>
</dbReference>
<feature type="domain" description="Reverse transcriptase Ty1/copia-type" evidence="4">
    <location>
        <begin position="566"/>
        <end position="642"/>
    </location>
</feature>
<gene>
    <name evidence="5" type="ORF">ZIOFF_039922</name>
</gene>
<evidence type="ECO:0000259" key="4">
    <source>
        <dbReference type="Pfam" id="PF07727"/>
    </source>
</evidence>
<proteinExistence type="predicted"/>
<sequence length="737" mass="82262">MIDNQTGLDHPHTPTANPKAMPPMAKPPELLVLERSRVAPPPGSVGETTLPLTFFDAIWLRGGSVERVFFYRLPHSTSYFVTSILPNLKSSLSLVLPHFYPLAGNIRRSPRDPDGNQYEIHYAEGDGVTLTVAEYDDDFDQLSGSQARDLNSILPLLPQLRHRGAGEGFAAMALQVTIFPDRGVAIGVSIHHAACGGSSSTQFMLSWASTYALSEDTVVGEPPVFDRSLVSDPRGLYSIFYGNYDESDKWMDYPVLSDAVLASFTLKKDQIQRLKELVSISRCSTIVVTYAYIWSCLTKSLEIHKDGDDDDGDGDRMTHLLFPVDCKARLRPPLPETYFGNCLAPCFVDLKVSELIGEEGVVVAARAIADAIKVFVEDPLREAETWLASVESIVNEQPLTVAGSPKFHVYGTDFGWGRPKKVEITSIARTGAVSVAESRDEDGGVEIGVVLPKPLKLFFHSVSSFFSSSRVTVVSELCTRNHNTGTGVTNWRPEAIVSEQTRGIITPALESIEGVALTDAQLKADAQLKDLKAKNYLFQAIDRSILETILCKNTAKDIWDSMKKKYQDDLIFTGTDDFLFQEFKKSMMVEFEMSDLGMMHYFLGMEVVQSTKGIFISQKKYVQEILDRFQMKDCNPVSTPTEFGLKLNKDHEGKKVDSTIYKQIVGSLMYLTATRPDIMYSVSLISRYMENPTEIHLLAAKRILRYLQGTKDFGLFYKKVKIKLQIYRPSLSKLLHL</sequence>
<evidence type="ECO:0000256" key="3">
    <source>
        <dbReference type="SAM" id="MobiDB-lite"/>
    </source>
</evidence>
<feature type="region of interest" description="Disordered" evidence="3">
    <location>
        <begin position="1"/>
        <end position="24"/>
    </location>
</feature>
<evidence type="ECO:0000256" key="1">
    <source>
        <dbReference type="ARBA" id="ARBA00022679"/>
    </source>
</evidence>
<dbReference type="Gene3D" id="3.30.559.10">
    <property type="entry name" value="Chloramphenicol acetyltransferase-like domain"/>
    <property type="match status" value="2"/>
</dbReference>
<protein>
    <recommendedName>
        <fullName evidence="4">Reverse transcriptase Ty1/copia-type domain-containing protein</fullName>
    </recommendedName>
</protein>
<dbReference type="Proteomes" id="UP000734854">
    <property type="component" value="Unassembled WGS sequence"/>
</dbReference>
<evidence type="ECO:0000313" key="5">
    <source>
        <dbReference type="EMBL" id="KAG6500108.1"/>
    </source>
</evidence>
<dbReference type="PANTHER" id="PTHR31625">
    <property type="match status" value="1"/>
</dbReference>
<organism evidence="5 6">
    <name type="scientific">Zingiber officinale</name>
    <name type="common">Ginger</name>
    <name type="synonym">Amomum zingiber</name>
    <dbReference type="NCBI Taxonomy" id="94328"/>
    <lineage>
        <taxon>Eukaryota</taxon>
        <taxon>Viridiplantae</taxon>
        <taxon>Streptophyta</taxon>
        <taxon>Embryophyta</taxon>
        <taxon>Tracheophyta</taxon>
        <taxon>Spermatophyta</taxon>
        <taxon>Magnoliopsida</taxon>
        <taxon>Liliopsida</taxon>
        <taxon>Zingiberales</taxon>
        <taxon>Zingiberaceae</taxon>
        <taxon>Zingiber</taxon>
    </lineage>
</organism>
<dbReference type="InterPro" id="IPR013103">
    <property type="entry name" value="RVT_2"/>
</dbReference>
<reference evidence="5 6" key="1">
    <citation type="submission" date="2020-08" db="EMBL/GenBank/DDBJ databases">
        <title>Plant Genome Project.</title>
        <authorList>
            <person name="Zhang R.-G."/>
        </authorList>
    </citation>
    <scope>NUCLEOTIDE SEQUENCE [LARGE SCALE GENOMIC DNA]</scope>
    <source>
        <tissue evidence="5">Rhizome</tissue>
    </source>
</reference>
<dbReference type="EMBL" id="JACMSC010000011">
    <property type="protein sequence ID" value="KAG6500108.1"/>
    <property type="molecule type" value="Genomic_DNA"/>
</dbReference>
<dbReference type="AlphaFoldDB" id="A0A8J5KUP9"/>
<dbReference type="GO" id="GO:0016747">
    <property type="term" value="F:acyltransferase activity, transferring groups other than amino-acyl groups"/>
    <property type="evidence" value="ECO:0007669"/>
    <property type="project" value="UniProtKB-ARBA"/>
</dbReference>